<dbReference type="SMART" id="SM00208">
    <property type="entry name" value="TNFR"/>
    <property type="match status" value="2"/>
</dbReference>
<feature type="compositionally biased region" description="Polar residues" evidence="2">
    <location>
        <begin position="329"/>
        <end position="342"/>
    </location>
</feature>
<dbReference type="InterPro" id="IPR001368">
    <property type="entry name" value="TNFR/NGFR_Cys_rich_reg"/>
</dbReference>
<dbReference type="AlphaFoldDB" id="A0A4W5QPK6"/>
<reference evidence="6" key="1">
    <citation type="submission" date="2018-06" db="EMBL/GenBank/DDBJ databases">
        <title>Genome assembly of Danube salmon.</title>
        <authorList>
            <person name="Macqueen D.J."/>
            <person name="Gundappa M.K."/>
        </authorList>
    </citation>
    <scope>NUCLEOTIDE SEQUENCE [LARGE SCALE GENOMIC DNA]</scope>
</reference>
<sequence>MIMVLDCRKKLFQVFEKCPTPDHPPAILAYFLPHQIIGVHYTPVRNDTLFPIIALLQALVKSSALRNSMPFQMHVGPTVYLAYLFVITQHLCLLPAIDKNFEHSTNRNKTSLSPCKCKTGYHCSSEECLTCVPHTKCRPGEEVKSKGNPIHDTVCKACPLNMFSSESSAESKCKLWTVCESEFKTEAEGTATSDTVCVPVPISYGTITTSVVAFLAAGILVIVLWIFRGQLGEACKKANESCMDLNLKSGTKRAMADRKAEEGNAEGPEEEREQLQPMIQFGEPPSKLYPPLPGRQIPEEDETGSYAEAKDVSENGHLVAQEEGKSHHASVSDSRSECYTSL</sequence>
<dbReference type="PANTHER" id="PTHR46875:SF3">
    <property type="entry name" value="CD40 MOLECULE, TNF RECEPTOR SUPERFAMILY MEMBER 5"/>
    <property type="match status" value="1"/>
</dbReference>
<accession>A0A4W5QPK6</accession>
<evidence type="ECO:0000256" key="2">
    <source>
        <dbReference type="SAM" id="MobiDB-lite"/>
    </source>
</evidence>
<feature type="compositionally biased region" description="Basic and acidic residues" evidence="2">
    <location>
        <begin position="308"/>
        <end position="326"/>
    </location>
</feature>
<protein>
    <recommendedName>
        <fullName evidence="4">TNFR-Cys domain-containing protein</fullName>
    </recommendedName>
</protein>
<evidence type="ECO:0000256" key="1">
    <source>
        <dbReference type="PROSITE-ProRule" id="PRU00206"/>
    </source>
</evidence>
<feature type="transmembrane region" description="Helical" evidence="3">
    <location>
        <begin position="202"/>
        <end position="227"/>
    </location>
</feature>
<dbReference type="Pfam" id="PF00020">
    <property type="entry name" value="TNFR_c6"/>
    <property type="match status" value="2"/>
</dbReference>
<dbReference type="Gene3D" id="2.10.50.10">
    <property type="entry name" value="Tumor Necrosis Factor Receptor, subunit A, domain 2"/>
    <property type="match status" value="2"/>
</dbReference>
<dbReference type="GO" id="GO:0035631">
    <property type="term" value="C:CD40 receptor complex"/>
    <property type="evidence" value="ECO:0007669"/>
    <property type="project" value="TreeGrafter"/>
</dbReference>
<feature type="region of interest" description="Disordered" evidence="2">
    <location>
        <begin position="253"/>
        <end position="342"/>
    </location>
</feature>
<proteinExistence type="predicted"/>
<feature type="domain" description="TNFR-Cys" evidence="4">
    <location>
        <begin position="116"/>
        <end position="155"/>
    </location>
</feature>
<evidence type="ECO:0000313" key="6">
    <source>
        <dbReference type="Proteomes" id="UP000314982"/>
    </source>
</evidence>
<dbReference type="STRING" id="62062.ENSHHUP00000075865"/>
<feature type="disulfide bond" evidence="1">
    <location>
        <begin position="137"/>
        <end position="155"/>
    </location>
</feature>
<reference evidence="5" key="3">
    <citation type="submission" date="2025-09" db="UniProtKB">
        <authorList>
            <consortium name="Ensembl"/>
        </authorList>
    </citation>
    <scope>IDENTIFICATION</scope>
</reference>
<name>A0A4W5QPK6_9TELE</name>
<organism evidence="5 6">
    <name type="scientific">Hucho hucho</name>
    <name type="common">huchen</name>
    <dbReference type="NCBI Taxonomy" id="62062"/>
    <lineage>
        <taxon>Eukaryota</taxon>
        <taxon>Metazoa</taxon>
        <taxon>Chordata</taxon>
        <taxon>Craniata</taxon>
        <taxon>Vertebrata</taxon>
        <taxon>Euteleostomi</taxon>
        <taxon>Actinopterygii</taxon>
        <taxon>Neopterygii</taxon>
        <taxon>Teleostei</taxon>
        <taxon>Protacanthopterygii</taxon>
        <taxon>Salmoniformes</taxon>
        <taxon>Salmonidae</taxon>
        <taxon>Salmoninae</taxon>
        <taxon>Hucho</taxon>
    </lineage>
</organism>
<dbReference type="Proteomes" id="UP000314982">
    <property type="component" value="Unassembled WGS sequence"/>
</dbReference>
<evidence type="ECO:0000259" key="4">
    <source>
        <dbReference type="PROSITE" id="PS50050"/>
    </source>
</evidence>
<dbReference type="PANTHER" id="PTHR46875">
    <property type="entry name" value="TUMOR NECROSIS FACTOR RECEPTOR SUPERFAMILY MEMBER 5"/>
    <property type="match status" value="1"/>
</dbReference>
<dbReference type="PROSITE" id="PS50050">
    <property type="entry name" value="TNFR_NGFR_2"/>
    <property type="match status" value="1"/>
</dbReference>
<dbReference type="GO" id="GO:0002768">
    <property type="term" value="P:immune response-regulating cell surface receptor signaling pathway"/>
    <property type="evidence" value="ECO:0007669"/>
    <property type="project" value="TreeGrafter"/>
</dbReference>
<feature type="compositionally biased region" description="Acidic residues" evidence="2">
    <location>
        <begin position="263"/>
        <end position="272"/>
    </location>
</feature>
<dbReference type="InterPro" id="IPR052135">
    <property type="entry name" value="TNFRSF5"/>
</dbReference>
<keyword evidence="1" id="KW-1015">Disulfide bond</keyword>
<keyword evidence="3" id="KW-0472">Membrane</keyword>
<keyword evidence="3" id="KW-0812">Transmembrane</keyword>
<comment type="caution">
    <text evidence="1">Lacks conserved residue(s) required for the propagation of feature annotation.</text>
</comment>
<feature type="repeat" description="TNFR-Cys" evidence="1">
    <location>
        <begin position="116"/>
        <end position="155"/>
    </location>
</feature>
<evidence type="ECO:0000256" key="3">
    <source>
        <dbReference type="SAM" id="Phobius"/>
    </source>
</evidence>
<dbReference type="Ensembl" id="ENSHHUT00000078341.1">
    <property type="protein sequence ID" value="ENSHHUP00000075865.1"/>
    <property type="gene ID" value="ENSHHUG00000044415.1"/>
</dbReference>
<keyword evidence="3" id="KW-1133">Transmembrane helix</keyword>
<evidence type="ECO:0000313" key="5">
    <source>
        <dbReference type="Ensembl" id="ENSHHUP00000075865.1"/>
    </source>
</evidence>
<dbReference type="SUPFAM" id="SSF57586">
    <property type="entry name" value="TNF receptor-like"/>
    <property type="match status" value="1"/>
</dbReference>
<reference evidence="5" key="2">
    <citation type="submission" date="2025-08" db="UniProtKB">
        <authorList>
            <consortium name="Ensembl"/>
        </authorList>
    </citation>
    <scope>IDENTIFICATION</scope>
</reference>
<keyword evidence="6" id="KW-1185">Reference proteome</keyword>
<dbReference type="GeneTree" id="ENSGT00940000166581"/>
<dbReference type="GO" id="GO:0009897">
    <property type="term" value="C:external side of plasma membrane"/>
    <property type="evidence" value="ECO:0007669"/>
    <property type="project" value="TreeGrafter"/>
</dbReference>